<proteinExistence type="predicted"/>
<protein>
    <recommendedName>
        <fullName evidence="4">Histidine kinase</fullName>
    </recommendedName>
</protein>
<keyword evidence="3" id="KW-1185">Reference proteome</keyword>
<keyword evidence="1" id="KW-1133">Transmembrane helix</keyword>
<organism evidence="2 3">
    <name type="scientific">Siminovitchia fordii</name>
    <dbReference type="NCBI Taxonomy" id="254759"/>
    <lineage>
        <taxon>Bacteria</taxon>
        <taxon>Bacillati</taxon>
        <taxon>Bacillota</taxon>
        <taxon>Bacilli</taxon>
        <taxon>Bacillales</taxon>
        <taxon>Bacillaceae</taxon>
        <taxon>Siminovitchia</taxon>
    </lineage>
</organism>
<reference evidence="2 3" key="1">
    <citation type="submission" date="2021-03" db="EMBL/GenBank/DDBJ databases">
        <title>Antimicrobial resistance genes in bacteria isolated from Japanese honey, and their potential for conferring macrolide and lincosamide resistance in the American foulbrood pathogen Paenibacillus larvae.</title>
        <authorList>
            <person name="Okamoto M."/>
            <person name="Kumagai M."/>
            <person name="Kanamori H."/>
            <person name="Takamatsu D."/>
        </authorList>
    </citation>
    <scope>NUCLEOTIDE SEQUENCE [LARGE SCALE GENOMIC DNA]</scope>
    <source>
        <strain evidence="2 3">J1TS3</strain>
    </source>
</reference>
<evidence type="ECO:0008006" key="4">
    <source>
        <dbReference type="Google" id="ProtNLM"/>
    </source>
</evidence>
<keyword evidence="1" id="KW-0472">Membrane</keyword>
<evidence type="ECO:0000313" key="3">
    <source>
        <dbReference type="Proteomes" id="UP000680279"/>
    </source>
</evidence>
<feature type="transmembrane region" description="Helical" evidence="1">
    <location>
        <begin position="34"/>
        <end position="54"/>
    </location>
</feature>
<gene>
    <name evidence="2" type="ORF">J1TS3_32810</name>
</gene>
<dbReference type="Proteomes" id="UP000680279">
    <property type="component" value="Unassembled WGS sequence"/>
</dbReference>
<dbReference type="EMBL" id="BOQT01000013">
    <property type="protein sequence ID" value="GIN22147.1"/>
    <property type="molecule type" value="Genomic_DNA"/>
</dbReference>
<name>A0ABQ4K8V4_9BACI</name>
<feature type="transmembrane region" description="Helical" evidence="1">
    <location>
        <begin position="5"/>
        <end position="22"/>
    </location>
</feature>
<evidence type="ECO:0000256" key="1">
    <source>
        <dbReference type="SAM" id="Phobius"/>
    </source>
</evidence>
<comment type="caution">
    <text evidence="2">The sequence shown here is derived from an EMBL/GenBank/DDBJ whole genome shotgun (WGS) entry which is preliminary data.</text>
</comment>
<evidence type="ECO:0000313" key="2">
    <source>
        <dbReference type="EMBL" id="GIN22147.1"/>
    </source>
</evidence>
<dbReference type="RefSeq" id="WP_018708638.1">
    <property type="nucleotide sequence ID" value="NZ_BOQT01000013.1"/>
</dbReference>
<sequence>MKRFVLFPLPIAIIVYLMSNWWLNKYYTDIEPNIRTYLVIGAALLSGVLSYFLFKDDTKKFDPPDDRHKK</sequence>
<keyword evidence="1" id="KW-0812">Transmembrane</keyword>
<accession>A0ABQ4K8V4</accession>